<reference evidence="1" key="1">
    <citation type="submission" date="2019-08" db="EMBL/GenBank/DDBJ databases">
        <authorList>
            <person name="Kucharzyk K."/>
            <person name="Murdoch R.W."/>
            <person name="Higgins S."/>
            <person name="Loffler F."/>
        </authorList>
    </citation>
    <scope>NUCLEOTIDE SEQUENCE</scope>
</reference>
<dbReference type="PANTHER" id="PTHR35807:SF1">
    <property type="entry name" value="TRANSCRIPTIONAL REGULATOR REDD"/>
    <property type="match status" value="1"/>
</dbReference>
<dbReference type="GO" id="GO:0003677">
    <property type="term" value="F:DNA binding"/>
    <property type="evidence" value="ECO:0007669"/>
    <property type="project" value="TreeGrafter"/>
</dbReference>
<dbReference type="EMBL" id="VSSQ01058343">
    <property type="protein sequence ID" value="MPN12070.1"/>
    <property type="molecule type" value="Genomic_DNA"/>
</dbReference>
<evidence type="ECO:0000313" key="1">
    <source>
        <dbReference type="EMBL" id="MPN12070.1"/>
    </source>
</evidence>
<accession>A0A645FDN0</accession>
<dbReference type="InterPro" id="IPR051677">
    <property type="entry name" value="AfsR-DnrI-RedD_regulator"/>
</dbReference>
<dbReference type="AlphaFoldDB" id="A0A645FDN0"/>
<proteinExistence type="predicted"/>
<protein>
    <recommendedName>
        <fullName evidence="2">Bacterial transcriptional activator domain-containing protein</fullName>
    </recommendedName>
</protein>
<name>A0A645FDN0_9ZZZZ</name>
<sequence>MPNIQTEWVDTFKAEFTSLVIDTLQILAKQAEKEEDYKTLLKLSDAMLIQDSIDEDALVFKCKSLIALGKKSTALSFYNNFCRNYKLILNDEFPVPFSKLV</sequence>
<evidence type="ECO:0008006" key="2">
    <source>
        <dbReference type="Google" id="ProtNLM"/>
    </source>
</evidence>
<gene>
    <name evidence="1" type="ORF">SDC9_159380</name>
</gene>
<dbReference type="PANTHER" id="PTHR35807">
    <property type="entry name" value="TRANSCRIPTIONAL REGULATOR REDD-RELATED"/>
    <property type="match status" value="1"/>
</dbReference>
<organism evidence="1">
    <name type="scientific">bioreactor metagenome</name>
    <dbReference type="NCBI Taxonomy" id="1076179"/>
    <lineage>
        <taxon>unclassified sequences</taxon>
        <taxon>metagenomes</taxon>
        <taxon>ecological metagenomes</taxon>
    </lineage>
</organism>
<dbReference type="GO" id="GO:0006355">
    <property type="term" value="P:regulation of DNA-templated transcription"/>
    <property type="evidence" value="ECO:0007669"/>
    <property type="project" value="TreeGrafter"/>
</dbReference>
<comment type="caution">
    <text evidence="1">The sequence shown here is derived from an EMBL/GenBank/DDBJ whole genome shotgun (WGS) entry which is preliminary data.</text>
</comment>